<dbReference type="AlphaFoldDB" id="A0A841CZV5"/>
<evidence type="ECO:0000313" key="1">
    <source>
        <dbReference type="EMBL" id="MBB5963942.1"/>
    </source>
</evidence>
<dbReference type="EMBL" id="JACHJJ010000009">
    <property type="protein sequence ID" value="MBB5963942.1"/>
    <property type="molecule type" value="Genomic_DNA"/>
</dbReference>
<name>A0A841CZV5_PLAVE</name>
<comment type="caution">
    <text evidence="1">The sequence shown here is derived from an EMBL/GenBank/DDBJ whole genome shotgun (WGS) entry which is preliminary data.</text>
</comment>
<proteinExistence type="predicted"/>
<organism evidence="1 2">
    <name type="scientific">Planomonospora venezuelensis</name>
    <dbReference type="NCBI Taxonomy" id="1999"/>
    <lineage>
        <taxon>Bacteria</taxon>
        <taxon>Bacillati</taxon>
        <taxon>Actinomycetota</taxon>
        <taxon>Actinomycetes</taxon>
        <taxon>Streptosporangiales</taxon>
        <taxon>Streptosporangiaceae</taxon>
        <taxon>Planomonospora</taxon>
    </lineage>
</organism>
<dbReference type="Proteomes" id="UP000562352">
    <property type="component" value="Unassembled WGS sequence"/>
</dbReference>
<accession>A0A841CZV5</accession>
<dbReference type="RefSeq" id="WP_184942403.1">
    <property type="nucleotide sequence ID" value="NZ_BAAAWZ010000001.1"/>
</dbReference>
<gene>
    <name evidence="1" type="ORF">FHS22_003224</name>
</gene>
<evidence type="ECO:0000313" key="2">
    <source>
        <dbReference type="Proteomes" id="UP000562352"/>
    </source>
</evidence>
<sequence>MNRTELNDLAPVGDELDESALHGISGGRPRILVIEVGGTQIDPPGVCVED</sequence>
<protein>
    <submittedName>
        <fullName evidence="1">Uncharacterized protein</fullName>
    </submittedName>
</protein>
<keyword evidence="2" id="KW-1185">Reference proteome</keyword>
<reference evidence="1 2" key="1">
    <citation type="submission" date="2020-08" db="EMBL/GenBank/DDBJ databases">
        <title>Genomic Encyclopedia of Type Strains, Phase III (KMG-III): the genomes of soil and plant-associated and newly described type strains.</title>
        <authorList>
            <person name="Whitman W."/>
        </authorList>
    </citation>
    <scope>NUCLEOTIDE SEQUENCE [LARGE SCALE GENOMIC DNA]</scope>
    <source>
        <strain evidence="1 2">CECT 3303</strain>
    </source>
</reference>